<evidence type="ECO:0000256" key="4">
    <source>
        <dbReference type="SAM" id="MobiDB-lite"/>
    </source>
</evidence>
<name>A0A061EIH0_THECC</name>
<sequence length="104" mass="11735">MYSASKMGSLVKKLGRSKPKPPYGRLAEAEDTTAVQARRGYVAMYVGEKAKRYEVPIRYLSSPAFQELLMRSQDDDLDTKIDGPITIACTSERFKQLLKVAKHH</sequence>
<proteinExistence type="inferred from homology"/>
<dbReference type="InParanoid" id="A0A061EIH0"/>
<protein>
    <submittedName>
        <fullName evidence="5">SAUR-like auxin-responsive protein family</fullName>
    </submittedName>
</protein>
<dbReference type="InterPro" id="IPR003676">
    <property type="entry name" value="SAUR_fam"/>
</dbReference>
<accession>A0A061EIH0</accession>
<dbReference type="HOGENOM" id="CLU_2255081_0_0_1"/>
<keyword evidence="3" id="KW-0341">Growth regulation</keyword>
<dbReference type="Gramene" id="EOY04815">
    <property type="protein sequence ID" value="EOY04815"/>
    <property type="gene ID" value="TCM_019987"/>
</dbReference>
<dbReference type="STRING" id="3641.A0A061EIH0"/>
<dbReference type="Pfam" id="PF02519">
    <property type="entry name" value="Auxin_inducible"/>
    <property type="match status" value="1"/>
</dbReference>
<evidence type="ECO:0000256" key="3">
    <source>
        <dbReference type="ARBA" id="ARBA00022604"/>
    </source>
</evidence>
<dbReference type="OMA" id="SASKICW"/>
<gene>
    <name evidence="5" type="ORF">TCM_019987</name>
</gene>
<keyword evidence="2" id="KW-0217">Developmental protein</keyword>
<dbReference type="Proteomes" id="UP000026915">
    <property type="component" value="Chromosome 4"/>
</dbReference>
<dbReference type="eggNOG" id="ENOG502SWN8">
    <property type="taxonomic scope" value="Eukaryota"/>
</dbReference>
<dbReference type="AlphaFoldDB" id="A0A061EIH0"/>
<evidence type="ECO:0000256" key="1">
    <source>
        <dbReference type="ARBA" id="ARBA00006974"/>
    </source>
</evidence>
<evidence type="ECO:0000313" key="6">
    <source>
        <dbReference type="Proteomes" id="UP000026915"/>
    </source>
</evidence>
<comment type="similarity">
    <text evidence="1">Belongs to the ARG7 family.</text>
</comment>
<feature type="region of interest" description="Disordered" evidence="4">
    <location>
        <begin position="1"/>
        <end position="29"/>
    </location>
</feature>
<organism evidence="5 6">
    <name type="scientific">Theobroma cacao</name>
    <name type="common">Cacao</name>
    <name type="synonym">Cocoa</name>
    <dbReference type="NCBI Taxonomy" id="3641"/>
    <lineage>
        <taxon>Eukaryota</taxon>
        <taxon>Viridiplantae</taxon>
        <taxon>Streptophyta</taxon>
        <taxon>Embryophyta</taxon>
        <taxon>Tracheophyta</taxon>
        <taxon>Spermatophyta</taxon>
        <taxon>Magnoliopsida</taxon>
        <taxon>eudicotyledons</taxon>
        <taxon>Gunneridae</taxon>
        <taxon>Pentapetalae</taxon>
        <taxon>rosids</taxon>
        <taxon>malvids</taxon>
        <taxon>Malvales</taxon>
        <taxon>Malvaceae</taxon>
        <taxon>Byttnerioideae</taxon>
        <taxon>Theobroma</taxon>
    </lineage>
</organism>
<keyword evidence="6" id="KW-1185">Reference proteome</keyword>
<dbReference type="PANTHER" id="PTHR31374">
    <property type="entry name" value="AUXIN-INDUCED PROTEIN-LIKE-RELATED"/>
    <property type="match status" value="1"/>
</dbReference>
<dbReference type="GO" id="GO:0009733">
    <property type="term" value="P:response to auxin"/>
    <property type="evidence" value="ECO:0007669"/>
    <property type="project" value="InterPro"/>
</dbReference>
<dbReference type="PANTHER" id="PTHR31374:SF311">
    <property type="entry name" value="SMALL AUXIN-UP RNA"/>
    <property type="match status" value="1"/>
</dbReference>
<evidence type="ECO:0000313" key="5">
    <source>
        <dbReference type="EMBL" id="EOY04815.1"/>
    </source>
</evidence>
<dbReference type="EMBL" id="CM001882">
    <property type="protein sequence ID" value="EOY04815.1"/>
    <property type="molecule type" value="Genomic_DNA"/>
</dbReference>
<evidence type="ECO:0000256" key="2">
    <source>
        <dbReference type="ARBA" id="ARBA00022473"/>
    </source>
</evidence>
<reference evidence="5 6" key="1">
    <citation type="journal article" date="2013" name="Genome Biol.">
        <title>The genome sequence of the most widely cultivated cacao type and its use to identify candidate genes regulating pod color.</title>
        <authorList>
            <person name="Motamayor J.C."/>
            <person name="Mockaitis K."/>
            <person name="Schmutz J."/>
            <person name="Haiminen N."/>
            <person name="Iii D.L."/>
            <person name="Cornejo O."/>
            <person name="Findley S.D."/>
            <person name="Zheng P."/>
            <person name="Utro F."/>
            <person name="Royaert S."/>
            <person name="Saski C."/>
            <person name="Jenkins J."/>
            <person name="Podicheti R."/>
            <person name="Zhao M."/>
            <person name="Scheffler B.E."/>
            <person name="Stack J.C."/>
            <person name="Feltus F.A."/>
            <person name="Mustiga G.M."/>
            <person name="Amores F."/>
            <person name="Phillips W."/>
            <person name="Marelli J.P."/>
            <person name="May G.D."/>
            <person name="Shapiro H."/>
            <person name="Ma J."/>
            <person name="Bustamante C.D."/>
            <person name="Schnell R.J."/>
            <person name="Main D."/>
            <person name="Gilbert D."/>
            <person name="Parida L."/>
            <person name="Kuhn D.N."/>
        </authorList>
    </citation>
    <scope>NUCLEOTIDE SEQUENCE [LARGE SCALE GENOMIC DNA]</scope>
    <source>
        <strain evidence="6">cv. Matina 1-6</strain>
    </source>
</reference>